<protein>
    <submittedName>
        <fullName evidence="2">Uncharacterized protein</fullName>
    </submittedName>
</protein>
<comment type="caution">
    <text evidence="2">The sequence shown here is derived from an EMBL/GenBank/DDBJ whole genome shotgun (WGS) entry which is preliminary data.</text>
</comment>
<dbReference type="EMBL" id="JAWWNJ010000004">
    <property type="protein sequence ID" value="KAK7058229.1"/>
    <property type="molecule type" value="Genomic_DNA"/>
</dbReference>
<feature type="transmembrane region" description="Helical" evidence="1">
    <location>
        <begin position="99"/>
        <end position="118"/>
    </location>
</feature>
<reference evidence="2 3" key="1">
    <citation type="journal article" date="2024" name="J Genomics">
        <title>Draft genome sequencing and assembly of Favolaschia claudopus CIRM-BRFM 2984 isolated from oak limbs.</title>
        <authorList>
            <person name="Navarro D."/>
            <person name="Drula E."/>
            <person name="Chaduli D."/>
            <person name="Cazenave R."/>
            <person name="Ahrendt S."/>
            <person name="Wang J."/>
            <person name="Lipzen A."/>
            <person name="Daum C."/>
            <person name="Barry K."/>
            <person name="Grigoriev I.V."/>
            <person name="Favel A."/>
            <person name="Rosso M.N."/>
            <person name="Martin F."/>
        </authorList>
    </citation>
    <scope>NUCLEOTIDE SEQUENCE [LARGE SCALE GENOMIC DNA]</scope>
    <source>
        <strain evidence="2 3">CIRM-BRFM 2984</strain>
    </source>
</reference>
<sequence length="315" mass="35160">MAVEVQLVPVSLATVALESCFYGGFLVLAMTSMCLLIGRHTKWLSPTVLGAIGLFIPVTAHWVITVDRSFQAFIFFENGTFPLAFYGDLSQITEVVKTIFMLTTVVIGDAIIIHRLWIIWERRLIIVIFPVLNLLGFMVSGISITYQFTRYKTEQDVFQFDARAWITSEVVFTTCTNIYSTAFISWRLWQVGRVIQPVGGNRIQFVLGTLVESAAICTTWTIFFFSSYLSKSNLQFIAIDCAPAITGIACMLIHVRIGLGWAHRGSQAGLSISQSLPPLTRTIVTIAQHIHTTAESPVGLELEKLRLEREGKDTV</sequence>
<proteinExistence type="predicted"/>
<accession>A0AAW0E4R4</accession>
<evidence type="ECO:0000313" key="3">
    <source>
        <dbReference type="Proteomes" id="UP001362999"/>
    </source>
</evidence>
<keyword evidence="1" id="KW-0812">Transmembrane</keyword>
<organism evidence="2 3">
    <name type="scientific">Favolaschia claudopus</name>
    <dbReference type="NCBI Taxonomy" id="2862362"/>
    <lineage>
        <taxon>Eukaryota</taxon>
        <taxon>Fungi</taxon>
        <taxon>Dikarya</taxon>
        <taxon>Basidiomycota</taxon>
        <taxon>Agaricomycotina</taxon>
        <taxon>Agaricomycetes</taxon>
        <taxon>Agaricomycetidae</taxon>
        <taxon>Agaricales</taxon>
        <taxon>Marasmiineae</taxon>
        <taxon>Mycenaceae</taxon>
        <taxon>Favolaschia</taxon>
    </lineage>
</organism>
<evidence type="ECO:0000313" key="2">
    <source>
        <dbReference type="EMBL" id="KAK7058229.1"/>
    </source>
</evidence>
<keyword evidence="3" id="KW-1185">Reference proteome</keyword>
<keyword evidence="1" id="KW-1133">Transmembrane helix</keyword>
<name>A0AAW0E4R4_9AGAR</name>
<dbReference type="AlphaFoldDB" id="A0AAW0E4R4"/>
<keyword evidence="1" id="KW-0472">Membrane</keyword>
<feature type="transmembrane region" description="Helical" evidence="1">
    <location>
        <begin position="234"/>
        <end position="255"/>
    </location>
</feature>
<feature type="transmembrane region" description="Helical" evidence="1">
    <location>
        <begin position="205"/>
        <end position="228"/>
    </location>
</feature>
<dbReference type="Proteomes" id="UP001362999">
    <property type="component" value="Unassembled WGS sequence"/>
</dbReference>
<gene>
    <name evidence="2" type="ORF">R3P38DRAFT_1196589</name>
</gene>
<feature type="transmembrane region" description="Helical" evidence="1">
    <location>
        <begin position="12"/>
        <end position="36"/>
    </location>
</feature>
<evidence type="ECO:0000256" key="1">
    <source>
        <dbReference type="SAM" id="Phobius"/>
    </source>
</evidence>
<feature type="transmembrane region" description="Helical" evidence="1">
    <location>
        <begin position="43"/>
        <end position="64"/>
    </location>
</feature>
<feature type="transmembrane region" description="Helical" evidence="1">
    <location>
        <begin position="124"/>
        <end position="146"/>
    </location>
</feature>